<dbReference type="CDD" id="cd06456">
    <property type="entry name" value="M3A_DCP"/>
    <property type="match status" value="1"/>
</dbReference>
<dbReference type="InterPro" id="IPR034005">
    <property type="entry name" value="M3A_DCP"/>
</dbReference>
<dbReference type="Gene3D" id="1.10.1370.10">
    <property type="entry name" value="Neurolysin, domain 3"/>
    <property type="match status" value="1"/>
</dbReference>
<keyword evidence="5 7" id="KW-0862">Zinc</keyword>
<dbReference type="InterPro" id="IPR024079">
    <property type="entry name" value="MetalloPept_cat_dom_sf"/>
</dbReference>
<dbReference type="GeneID" id="105234159"/>
<dbReference type="RefSeq" id="XP_011214746.2">
    <property type="nucleotide sequence ID" value="XM_011216444.4"/>
</dbReference>
<evidence type="ECO:0000256" key="6">
    <source>
        <dbReference type="ARBA" id="ARBA00023049"/>
    </source>
</evidence>
<evidence type="ECO:0000256" key="3">
    <source>
        <dbReference type="ARBA" id="ARBA00022723"/>
    </source>
</evidence>
<dbReference type="AlphaFoldDB" id="A0A034WAX6"/>
<comment type="similarity">
    <text evidence="1 7">Belongs to the peptidase M3 family.</text>
</comment>
<dbReference type="GO" id="GO:0006508">
    <property type="term" value="P:proteolysis"/>
    <property type="evidence" value="ECO:0007669"/>
    <property type="project" value="UniProtKB-KW"/>
</dbReference>
<evidence type="ECO:0000313" key="9">
    <source>
        <dbReference type="EMBL" id="JAC51854.1"/>
    </source>
</evidence>
<sequence length="724" mass="81682">MYTVFRRSGLINSVKQSQYISNRNAGYIVLVPEIGEDTHAADGVLKPDGLPAFNDITIENCLGAIGQQAGLVEKTVKNFENDIQENKVNVSNLRGIFEELDKVAGPLDTTWGIAKALYLGNSTLIPTKSYMNIHERARIARASKYNSKVLYDALSQQEGNVQGVEARLLQRFLLEGKLNGLTHTEDKRETLRDILVQLGKERASFKNKVNMAVHTFGHTIKDYNLVRDFPVTLLEAISKDSTSLTEGPWKITLQPQIVEGFLKYCPDRMQRWNVWQANVRKASGQQERSLENSTHLQGIRALRKRQANLLGYPNYAAMSMQTKMIKSVDNLKQVFANLVKFAGPAQSTEIEQLQNFAIESGFQNKLDVYDVAYWQRKHLIANHQLNEEQLRQYFPLPNVFTGLFKLSENLFNIRIVERQNVEVWQPAVKYYDVFDNSAGGGVSPIAGFYIDCYSKENKFGKNNGWMVSIRNRNPSAELTPLCALIFNFTEPLQGTPYLLNFDDLNMVFKTFGSALQHLLTKAPYTDLAGLSNIEWDASQVAGNVMCNFLDNPTILKELSKHYTSNEALSDDVLQKIHLLKTSLAGYNLCQELYMADLDIELHQSDAFWLDVVKKLWPVYQCMPLDKKDAHPCSLTEIFSGDWGAAQFSHLYSKVIAADISSEFADKSPAEMTTTGQRFKETFLALGGSVPTAEVFRRFRGRDPSVEALLKSLKILNKTQTTGDL</sequence>
<dbReference type="SUPFAM" id="SSF55486">
    <property type="entry name" value="Metalloproteases ('zincins'), catalytic domain"/>
    <property type="match status" value="1"/>
</dbReference>
<dbReference type="Gene3D" id="3.40.390.10">
    <property type="entry name" value="Collagenase (Catalytic Domain)"/>
    <property type="match status" value="1"/>
</dbReference>
<dbReference type="PANTHER" id="PTHR11804:SF83">
    <property type="entry name" value="LD37516P"/>
    <property type="match status" value="1"/>
</dbReference>
<dbReference type="OrthoDB" id="534666at2759"/>
<keyword evidence="3 7" id="KW-0479">Metal-binding</keyword>
<dbReference type="Pfam" id="PF01432">
    <property type="entry name" value="Peptidase_M3"/>
    <property type="match status" value="1"/>
</dbReference>
<proteinExistence type="inferred from homology"/>
<dbReference type="InterPro" id="IPR045090">
    <property type="entry name" value="Pept_M3A_M3B"/>
</dbReference>
<dbReference type="PANTHER" id="PTHR11804">
    <property type="entry name" value="PROTEASE M3 THIMET OLIGOPEPTIDASE-RELATED"/>
    <property type="match status" value="1"/>
</dbReference>
<dbReference type="EMBL" id="GAKP01007098">
    <property type="protein sequence ID" value="JAC51854.1"/>
    <property type="molecule type" value="Transcribed_RNA"/>
</dbReference>
<comment type="cofactor">
    <cofactor evidence="7">
        <name>Zn(2+)</name>
        <dbReference type="ChEBI" id="CHEBI:29105"/>
    </cofactor>
    <text evidence="7">Binds 1 zinc ion.</text>
</comment>
<evidence type="ECO:0000256" key="2">
    <source>
        <dbReference type="ARBA" id="ARBA00022670"/>
    </source>
</evidence>
<dbReference type="FunFam" id="1.10.1370.40:FF:000008">
    <property type="entry name" value="Oligopeptidase, putative"/>
    <property type="match status" value="1"/>
</dbReference>
<keyword evidence="6 7" id="KW-0482">Metalloprotease</keyword>
<evidence type="ECO:0000256" key="4">
    <source>
        <dbReference type="ARBA" id="ARBA00022801"/>
    </source>
</evidence>
<dbReference type="InterPro" id="IPR024077">
    <property type="entry name" value="Neurolysin/TOP_dom2"/>
</dbReference>
<evidence type="ECO:0000259" key="8">
    <source>
        <dbReference type="Pfam" id="PF01432"/>
    </source>
</evidence>
<evidence type="ECO:0000256" key="1">
    <source>
        <dbReference type="ARBA" id="ARBA00006040"/>
    </source>
</evidence>
<dbReference type="KEGG" id="bdr:105234159"/>
<dbReference type="InterPro" id="IPR001567">
    <property type="entry name" value="Pept_M3A_M3B_dom"/>
</dbReference>
<organism evidence="9">
    <name type="scientific">Bactrocera dorsalis</name>
    <name type="common">Oriental fruit fly</name>
    <name type="synonym">Dacus dorsalis</name>
    <dbReference type="NCBI Taxonomy" id="27457"/>
    <lineage>
        <taxon>Eukaryota</taxon>
        <taxon>Metazoa</taxon>
        <taxon>Ecdysozoa</taxon>
        <taxon>Arthropoda</taxon>
        <taxon>Hexapoda</taxon>
        <taxon>Insecta</taxon>
        <taxon>Pterygota</taxon>
        <taxon>Neoptera</taxon>
        <taxon>Endopterygota</taxon>
        <taxon>Diptera</taxon>
        <taxon>Brachycera</taxon>
        <taxon>Muscomorpha</taxon>
        <taxon>Tephritoidea</taxon>
        <taxon>Tephritidae</taxon>
        <taxon>Bactrocera</taxon>
        <taxon>Bactrocera</taxon>
    </lineage>
</organism>
<keyword evidence="2 7" id="KW-0645">Protease</keyword>
<evidence type="ECO:0000256" key="7">
    <source>
        <dbReference type="RuleBase" id="RU003435"/>
    </source>
</evidence>
<feature type="domain" description="Peptidase M3A/M3B catalytic" evidence="8">
    <location>
        <begin position="261"/>
        <end position="713"/>
    </location>
</feature>
<name>A0A034WAX6_BACDO</name>
<dbReference type="Gene3D" id="1.10.1370.40">
    <property type="match status" value="1"/>
</dbReference>
<dbReference type="GO" id="GO:0046872">
    <property type="term" value="F:metal ion binding"/>
    <property type="evidence" value="ECO:0007669"/>
    <property type="project" value="UniProtKB-UniRule"/>
</dbReference>
<evidence type="ECO:0000256" key="5">
    <source>
        <dbReference type="ARBA" id="ARBA00022833"/>
    </source>
</evidence>
<dbReference type="FunFam" id="3.40.390.10:FF:000059">
    <property type="entry name" value="Oligopeptidase, putative"/>
    <property type="match status" value="1"/>
</dbReference>
<gene>
    <name evidence="9" type="primary">OPDA</name>
</gene>
<reference evidence="9" key="1">
    <citation type="journal article" date="2014" name="BMC Genomics">
        <title>Characterizing the developmental transcriptome of the oriental fruit fly, Bactrocera dorsalis (Diptera: Tephritidae) through comparative genomic analysis with Drosophila melanogaster utilizing modENCODE datasets.</title>
        <authorList>
            <person name="Geib S.M."/>
            <person name="Calla B."/>
            <person name="Hall B."/>
            <person name="Hou S."/>
            <person name="Manoukis N.C."/>
        </authorList>
    </citation>
    <scope>NUCLEOTIDE SEQUENCE</scope>
    <source>
        <strain evidence="9">Punador</strain>
    </source>
</reference>
<protein>
    <submittedName>
        <fullName evidence="9">Oligopeptidase A</fullName>
    </submittedName>
</protein>
<dbReference type="GO" id="GO:0004222">
    <property type="term" value="F:metalloendopeptidase activity"/>
    <property type="evidence" value="ECO:0007669"/>
    <property type="project" value="InterPro"/>
</dbReference>
<accession>A0A034WAX6</accession>
<keyword evidence="4 7" id="KW-0378">Hydrolase</keyword>